<dbReference type="InterPro" id="IPR058795">
    <property type="entry name" value="LcnD_C"/>
</dbReference>
<protein>
    <submittedName>
        <fullName evidence="12">Bacteriocin secretion accessory protein</fullName>
    </submittedName>
</protein>
<evidence type="ECO:0000256" key="5">
    <source>
        <dbReference type="ARBA" id="ARBA00022989"/>
    </source>
</evidence>
<dbReference type="KEGG" id="erx:ATZ35_10540"/>
<evidence type="ECO:0000313" key="12">
    <source>
        <dbReference type="EMBL" id="ALS37574.1"/>
    </source>
</evidence>
<dbReference type="Gene3D" id="2.40.30.170">
    <property type="match status" value="1"/>
</dbReference>
<feature type="transmembrane region" description="Helical" evidence="8">
    <location>
        <begin position="20"/>
        <end position="41"/>
    </location>
</feature>
<dbReference type="InterPro" id="IPR050739">
    <property type="entry name" value="MFP"/>
</dbReference>
<keyword evidence="13" id="KW-1185">Reference proteome</keyword>
<dbReference type="PANTHER" id="PTHR30386">
    <property type="entry name" value="MEMBRANE FUSION SUBUNIT OF EMRAB-TOLC MULTIDRUG EFFLUX PUMP"/>
    <property type="match status" value="1"/>
</dbReference>
<reference evidence="13" key="1">
    <citation type="submission" date="2015-12" db="EMBL/GenBank/DDBJ databases">
        <authorList>
            <person name="Lauer A."/>
            <person name="Humrighouse B."/>
            <person name="Loparev V."/>
            <person name="Shewmaker P.L."/>
            <person name="Whitney A.M."/>
            <person name="McLaughlin R.W."/>
        </authorList>
    </citation>
    <scope>NUCLEOTIDE SEQUENCE [LARGE SCALE GENOMIC DNA]</scope>
    <source>
        <strain evidence="13">LMG 26678</strain>
    </source>
</reference>
<dbReference type="Proteomes" id="UP000067523">
    <property type="component" value="Chromosome"/>
</dbReference>
<gene>
    <name evidence="12" type="ORF">ATZ35_10540</name>
</gene>
<dbReference type="STRING" id="118060.ATZ35_10540"/>
<keyword evidence="6 8" id="KW-0472">Membrane</keyword>
<name>A0A0U2WQP7_9ENTE</name>
<evidence type="ECO:0000256" key="4">
    <source>
        <dbReference type="ARBA" id="ARBA00022692"/>
    </source>
</evidence>
<sequence length="455" mass="52762">MAKNDWLDHSSIYSQQHNTFYRWIVYPVIILFLLLGLFLFFAKKEVVIQTTAQLIGTETEKVQVPIDAKILENKLHENQRVQRGDSLIIFDTEVLSNEQKLLEQENKTIEKQKKAAQTFIDSLTQERDLFESEDIYGYSNQLKSLVAENESNEYMSKQSIEITKKNLEMYQKNKEQMSQQLNERQSQKNEWEQVRSAWNNNQQEVQGFATEIMAKYQFWQSQLSNTSEELNNQVRTTVLVEIEEQIAQLNKEIEQVQGELAKLVIPANSDNEVNSYHKKAKQKIEQTVATTRQSLLELTNTQQKNTTALKTLNEQIEQGTLRASIDGRVHLTEQVSGQKVVQQGTLLAEIYPILQDDYMMFTALLPTNEINRIEKGMNVHFKLDKNRETTTVDGILTEISETSTTSEQGTFFTIKGELRLPRKFKNRYGLTGELSLIVGTKTYWQQIKEILLNKE</sequence>
<evidence type="ECO:0000256" key="2">
    <source>
        <dbReference type="ARBA" id="ARBA00009477"/>
    </source>
</evidence>
<evidence type="ECO:0000256" key="3">
    <source>
        <dbReference type="ARBA" id="ARBA00022448"/>
    </source>
</evidence>
<evidence type="ECO:0000256" key="7">
    <source>
        <dbReference type="SAM" id="Coils"/>
    </source>
</evidence>
<evidence type="ECO:0000256" key="1">
    <source>
        <dbReference type="ARBA" id="ARBA00004167"/>
    </source>
</evidence>
<evidence type="ECO:0000256" key="8">
    <source>
        <dbReference type="SAM" id="Phobius"/>
    </source>
</evidence>
<dbReference type="InterPro" id="IPR058786">
    <property type="entry name" value="BSH_LcnD"/>
</dbReference>
<feature type="domain" description="LcnD-like barrel-sandwich hybrid" evidence="10">
    <location>
        <begin position="59"/>
        <end position="352"/>
    </location>
</feature>
<organism evidence="12 13">
    <name type="scientific">Enterococcus rotai</name>
    <dbReference type="NCBI Taxonomy" id="118060"/>
    <lineage>
        <taxon>Bacteria</taxon>
        <taxon>Bacillati</taxon>
        <taxon>Bacillota</taxon>
        <taxon>Bacilli</taxon>
        <taxon>Lactobacillales</taxon>
        <taxon>Enterococcaceae</taxon>
        <taxon>Enterococcus</taxon>
    </lineage>
</organism>
<accession>A0A0U2WQP7</accession>
<dbReference type="InterPro" id="IPR058794">
    <property type="entry name" value="HB_LcnD"/>
</dbReference>
<dbReference type="Pfam" id="PF25940">
    <property type="entry name" value="LcnD_C"/>
    <property type="match status" value="1"/>
</dbReference>
<dbReference type="AlphaFoldDB" id="A0A0U2WQP7"/>
<dbReference type="PANTHER" id="PTHR30386:SF26">
    <property type="entry name" value="TRANSPORT PROTEIN COMB"/>
    <property type="match status" value="1"/>
</dbReference>
<feature type="coiled-coil region" evidence="7">
    <location>
        <begin position="160"/>
        <end position="194"/>
    </location>
</feature>
<feature type="domain" description="LcnD-like C-terminal" evidence="11">
    <location>
        <begin position="359"/>
        <end position="441"/>
    </location>
</feature>
<comment type="subcellular location">
    <subcellularLocation>
        <location evidence="1">Membrane</location>
        <topology evidence="1">Single-pass membrane protein</topology>
    </subcellularLocation>
</comment>
<keyword evidence="4 8" id="KW-0812">Transmembrane</keyword>
<dbReference type="Pfam" id="PF25887">
    <property type="entry name" value="HB_LcnD"/>
    <property type="match status" value="1"/>
</dbReference>
<dbReference type="GO" id="GO:0016020">
    <property type="term" value="C:membrane"/>
    <property type="evidence" value="ECO:0007669"/>
    <property type="project" value="UniProtKB-SubCell"/>
</dbReference>
<evidence type="ECO:0000313" key="13">
    <source>
        <dbReference type="Proteomes" id="UP000067523"/>
    </source>
</evidence>
<comment type="similarity">
    <text evidence="2">Belongs to the membrane fusion protein (MFP) (TC 8.A.1) family.</text>
</comment>
<feature type="domain" description="LcnD-like long helical bundle" evidence="9">
    <location>
        <begin position="99"/>
        <end position="313"/>
    </location>
</feature>
<evidence type="ECO:0000259" key="11">
    <source>
        <dbReference type="Pfam" id="PF25940"/>
    </source>
</evidence>
<dbReference type="EMBL" id="CP013655">
    <property type="protein sequence ID" value="ALS37574.1"/>
    <property type="molecule type" value="Genomic_DNA"/>
</dbReference>
<dbReference type="InterPro" id="IPR005696">
    <property type="entry name" value="MesE/LcnD"/>
</dbReference>
<keyword evidence="3" id="KW-0813">Transport</keyword>
<keyword evidence="7" id="KW-0175">Coiled coil</keyword>
<proteinExistence type="inferred from homology"/>
<evidence type="ECO:0000256" key="6">
    <source>
        <dbReference type="ARBA" id="ARBA00023136"/>
    </source>
</evidence>
<dbReference type="NCBIfam" id="TIGR01000">
    <property type="entry name" value="bacteriocin_acc"/>
    <property type="match status" value="1"/>
</dbReference>
<dbReference type="Pfam" id="PF25935">
    <property type="entry name" value="BSH_LcnD"/>
    <property type="match status" value="1"/>
</dbReference>
<dbReference type="RefSeq" id="WP_069639534.1">
    <property type="nucleotide sequence ID" value="NZ_CP013655.1"/>
</dbReference>
<evidence type="ECO:0000259" key="10">
    <source>
        <dbReference type="Pfam" id="PF25935"/>
    </source>
</evidence>
<evidence type="ECO:0000259" key="9">
    <source>
        <dbReference type="Pfam" id="PF25887"/>
    </source>
</evidence>
<keyword evidence="5 8" id="KW-1133">Transmembrane helix</keyword>